<feature type="region of interest" description="Disordered" evidence="1">
    <location>
        <begin position="129"/>
        <end position="182"/>
    </location>
</feature>
<evidence type="ECO:0000313" key="3">
    <source>
        <dbReference type="EMBL" id="CAL1604051.1"/>
    </source>
</evidence>
<dbReference type="AlphaFoldDB" id="A0AAV2LPV1"/>
<dbReference type="SMART" id="SM00220">
    <property type="entry name" value="S_TKc"/>
    <property type="match status" value="1"/>
</dbReference>
<evidence type="ECO:0000256" key="1">
    <source>
        <dbReference type="SAM" id="MobiDB-lite"/>
    </source>
</evidence>
<name>A0AAV2LPV1_KNICA</name>
<sequence>MAFHFCPQCGTKLLPDFKFCPSCGEKLPCANPDGPITSSVELFTTKEHTSPTSSPISEAKTVRASPSQSMVYSRPPLRKTTRNSLRLDNLSIKDAPSAVTFASDNATEEEKSMVQATPPKMLSATFKTDIQGDLSSPSSKSPRNVKGKGKRKAEEAVEGMPFSSPILSPHSKSPGKGKGKKTKCIPALEPLQEGTEVTDTNGKKWKLVKLLSNATTELIYEVLSTNAKESYYIIKLGAKDGKIFNEQNFLQRAAKPASIEKWIKQHKMGFIGLPQCIGFGLHADSYRFLVFQNMGQSLQSLMSKQNRLLSEVTVLQLVCHILDVLLYLHSNEYVHADINAENIYINQERASQVYLVGYSHAFRYCPSGHHVEYREGRTPHEGAVESISLDCHNGAAPSRRSDLQSLGYCMVYWHTGVLPWVTLTSPEQIAAEKNKYIKDVPGLLHYCYGKKKVSGAFQAFLSAVMSLEYSEQPDYTALKCGLSEALKQMGGSVEQPLCI</sequence>
<gene>
    <name evidence="3" type="ORF">KC01_LOCUS31633</name>
</gene>
<feature type="region of interest" description="Disordered" evidence="1">
    <location>
        <begin position="47"/>
        <end position="75"/>
    </location>
</feature>
<organism evidence="3 4">
    <name type="scientific">Knipowitschia caucasica</name>
    <name type="common">Caucasian dwarf goby</name>
    <name type="synonym">Pomatoschistus caucasicus</name>
    <dbReference type="NCBI Taxonomy" id="637954"/>
    <lineage>
        <taxon>Eukaryota</taxon>
        <taxon>Metazoa</taxon>
        <taxon>Chordata</taxon>
        <taxon>Craniata</taxon>
        <taxon>Vertebrata</taxon>
        <taxon>Euteleostomi</taxon>
        <taxon>Actinopterygii</taxon>
        <taxon>Neopterygii</taxon>
        <taxon>Teleostei</taxon>
        <taxon>Neoteleostei</taxon>
        <taxon>Acanthomorphata</taxon>
        <taxon>Gobiaria</taxon>
        <taxon>Gobiiformes</taxon>
        <taxon>Gobioidei</taxon>
        <taxon>Gobiidae</taxon>
        <taxon>Gobiinae</taxon>
        <taxon>Knipowitschia</taxon>
    </lineage>
</organism>
<dbReference type="PANTHER" id="PTHR11909">
    <property type="entry name" value="CASEIN KINASE-RELATED"/>
    <property type="match status" value="1"/>
</dbReference>
<dbReference type="GO" id="GO:0005524">
    <property type="term" value="F:ATP binding"/>
    <property type="evidence" value="ECO:0007669"/>
    <property type="project" value="InterPro"/>
</dbReference>
<dbReference type="InterPro" id="IPR026870">
    <property type="entry name" value="Zinc_ribbon_dom"/>
</dbReference>
<dbReference type="Pfam" id="PF00069">
    <property type="entry name" value="Pkinase"/>
    <property type="match status" value="1"/>
</dbReference>
<dbReference type="EMBL" id="OZ035826">
    <property type="protein sequence ID" value="CAL1604051.1"/>
    <property type="molecule type" value="Genomic_DNA"/>
</dbReference>
<protein>
    <recommendedName>
        <fullName evidence="2">Protein kinase domain-containing protein</fullName>
    </recommendedName>
</protein>
<dbReference type="GO" id="GO:0004672">
    <property type="term" value="F:protein kinase activity"/>
    <property type="evidence" value="ECO:0007669"/>
    <property type="project" value="InterPro"/>
</dbReference>
<dbReference type="Pfam" id="PF13240">
    <property type="entry name" value="Zn_Ribbon_1"/>
    <property type="match status" value="1"/>
</dbReference>
<proteinExistence type="predicted"/>
<feature type="compositionally biased region" description="Basic residues" evidence="1">
    <location>
        <begin position="173"/>
        <end position="182"/>
    </location>
</feature>
<evidence type="ECO:0000259" key="2">
    <source>
        <dbReference type="PROSITE" id="PS50011"/>
    </source>
</evidence>
<dbReference type="InterPro" id="IPR050235">
    <property type="entry name" value="CK1_Ser-Thr_kinase"/>
</dbReference>
<feature type="compositionally biased region" description="Polar residues" evidence="1">
    <location>
        <begin position="129"/>
        <end position="142"/>
    </location>
</feature>
<feature type="domain" description="Protein kinase" evidence="2">
    <location>
        <begin position="205"/>
        <end position="486"/>
    </location>
</feature>
<reference evidence="3 4" key="1">
    <citation type="submission" date="2024-04" db="EMBL/GenBank/DDBJ databases">
        <authorList>
            <person name="Waldvogel A.-M."/>
            <person name="Schoenle A."/>
        </authorList>
    </citation>
    <scope>NUCLEOTIDE SEQUENCE [LARGE SCALE GENOMIC DNA]</scope>
</reference>
<dbReference type="Proteomes" id="UP001497482">
    <property type="component" value="Chromosome 4"/>
</dbReference>
<dbReference type="PROSITE" id="PS50011">
    <property type="entry name" value="PROTEIN_KINASE_DOM"/>
    <property type="match status" value="1"/>
</dbReference>
<keyword evidence="4" id="KW-1185">Reference proteome</keyword>
<dbReference type="InterPro" id="IPR000719">
    <property type="entry name" value="Prot_kinase_dom"/>
</dbReference>
<dbReference type="Gene3D" id="1.10.510.10">
    <property type="entry name" value="Transferase(Phosphotransferase) domain 1"/>
    <property type="match status" value="1"/>
</dbReference>
<dbReference type="SUPFAM" id="SSF56112">
    <property type="entry name" value="Protein kinase-like (PK-like)"/>
    <property type="match status" value="1"/>
</dbReference>
<evidence type="ECO:0000313" key="4">
    <source>
        <dbReference type="Proteomes" id="UP001497482"/>
    </source>
</evidence>
<dbReference type="InterPro" id="IPR011009">
    <property type="entry name" value="Kinase-like_dom_sf"/>
</dbReference>
<accession>A0AAV2LPV1</accession>